<dbReference type="InterPro" id="IPR045455">
    <property type="entry name" value="NrS-1_pol-like_helicase"/>
</dbReference>
<dbReference type="Proteomes" id="UP000494160">
    <property type="component" value="Unassembled WGS sequence"/>
</dbReference>
<dbReference type="GO" id="GO:0016787">
    <property type="term" value="F:hydrolase activity"/>
    <property type="evidence" value="ECO:0007669"/>
    <property type="project" value="UniProtKB-KW"/>
</dbReference>
<dbReference type="GO" id="GO:0004386">
    <property type="term" value="F:helicase activity"/>
    <property type="evidence" value="ECO:0007669"/>
    <property type="project" value="UniProtKB-KW"/>
</dbReference>
<evidence type="ECO:0000256" key="4">
    <source>
        <dbReference type="ARBA" id="ARBA00022840"/>
    </source>
</evidence>
<dbReference type="PANTHER" id="PTHR35372">
    <property type="entry name" value="ATP BINDING PROTEIN-RELATED"/>
    <property type="match status" value="1"/>
</dbReference>
<dbReference type="InterPro" id="IPR051620">
    <property type="entry name" value="ORF904-like_C"/>
</dbReference>
<dbReference type="AlphaFoldDB" id="A0A6F9Y496"/>
<evidence type="ECO:0000259" key="5">
    <source>
        <dbReference type="PROSITE" id="PS51206"/>
    </source>
</evidence>
<proteinExistence type="predicted"/>
<dbReference type="Pfam" id="PF03288">
    <property type="entry name" value="Pox_D5"/>
    <property type="match status" value="1"/>
</dbReference>
<dbReference type="NCBIfam" id="TIGR01613">
    <property type="entry name" value="primase_Cterm"/>
    <property type="match status" value="1"/>
</dbReference>
<dbReference type="InterPro" id="IPR014015">
    <property type="entry name" value="Helicase_SF3_DNA-vir"/>
</dbReference>
<dbReference type="InterPro" id="IPR006500">
    <property type="entry name" value="Helicase_put_C_phage/plasmid"/>
</dbReference>
<comment type="caution">
    <text evidence="6">The sequence shown here is derived from an EMBL/GenBank/DDBJ whole genome shotgun (WGS) entry which is preliminary data.</text>
</comment>
<gene>
    <name evidence="6" type="ORF">SN811_08260</name>
</gene>
<dbReference type="PROSITE" id="PS51206">
    <property type="entry name" value="SF3_HELICASE_1"/>
    <property type="match status" value="1"/>
</dbReference>
<keyword evidence="1" id="KW-0547">Nucleotide-binding</keyword>
<dbReference type="EMBL" id="BLAP01000030">
    <property type="protein sequence ID" value="GET12326.1"/>
    <property type="molecule type" value="Genomic_DNA"/>
</dbReference>
<name>A0A6F9Y496_9LACO</name>
<keyword evidence="3" id="KW-0347">Helicase</keyword>
<dbReference type="PANTHER" id="PTHR35372:SF2">
    <property type="entry name" value="SF3 HELICASE DOMAIN-CONTAINING PROTEIN"/>
    <property type="match status" value="1"/>
</dbReference>
<dbReference type="RefSeq" id="WP_172577159.1">
    <property type="nucleotide sequence ID" value="NZ_BLAP01000030.1"/>
</dbReference>
<organism evidence="6">
    <name type="scientific">Ligilactobacillus agilis</name>
    <dbReference type="NCBI Taxonomy" id="1601"/>
    <lineage>
        <taxon>Bacteria</taxon>
        <taxon>Bacillati</taxon>
        <taxon>Bacillota</taxon>
        <taxon>Bacilli</taxon>
        <taxon>Lactobacillales</taxon>
        <taxon>Lactobacillaceae</taxon>
        <taxon>Ligilactobacillus</taxon>
    </lineage>
</organism>
<evidence type="ECO:0000313" key="6">
    <source>
        <dbReference type="EMBL" id="GET12326.1"/>
    </source>
</evidence>
<protein>
    <recommendedName>
        <fullName evidence="5">SF3 helicase domain-containing protein</fullName>
    </recommendedName>
</protein>
<keyword evidence="4" id="KW-0067">ATP-binding</keyword>
<accession>A0A6F9Y496</accession>
<dbReference type="GO" id="GO:0005524">
    <property type="term" value="F:ATP binding"/>
    <property type="evidence" value="ECO:0007669"/>
    <property type="project" value="UniProtKB-KW"/>
</dbReference>
<dbReference type="InterPro" id="IPR027417">
    <property type="entry name" value="P-loop_NTPase"/>
</dbReference>
<evidence type="ECO:0000256" key="1">
    <source>
        <dbReference type="ARBA" id="ARBA00022741"/>
    </source>
</evidence>
<dbReference type="Pfam" id="PF19263">
    <property type="entry name" value="DUF5906"/>
    <property type="match status" value="1"/>
</dbReference>
<evidence type="ECO:0000256" key="3">
    <source>
        <dbReference type="ARBA" id="ARBA00022806"/>
    </source>
</evidence>
<dbReference type="SMART" id="SM00885">
    <property type="entry name" value="D5_N"/>
    <property type="match status" value="1"/>
</dbReference>
<dbReference type="Gene3D" id="3.40.50.300">
    <property type="entry name" value="P-loop containing nucleotide triphosphate hydrolases"/>
    <property type="match status" value="1"/>
</dbReference>
<keyword evidence="2" id="KW-0378">Hydrolase</keyword>
<sequence length="634" mass="73338">MIYRGYVKSNKKGAIEPYKDVDKLRTLEEVKEFDSYGGVLADDTILIDVDSIEDSEKLLDLIEGEDLKCIVRYTNHGAHFLFKNHTPDLRNGTKLMLPIGIEVDVKFGYNPSFEPLKIKGKEREIGWDYPEYEEVPSYLLPLSKSTSRRVKTRFNEMRAGDGRNQSLFEYILTLQGEGLAKDDIKLTINMINKYVLEQPLSQQEIDTITRDEAFKKQVFFKNKQLQVDKFSEYLKSEYHIKLINGQLGIYENGAYVLGRKLIEAKMVQKIPTIKRSMRQEVLSYIELTTLENHTSQDANFIAFKNGLYDIKNRKLVPYSPEHIITNILPWNYNPNAKSKLVVDTLMKIACDDKKIYDLLFEIIGYCLFRRNELGKFFILTGSGSNGKSTYLDIIRTALGLLNISSLDMSELNERFKTAEISGKLANIGDDISDGYINDTSIVKKLVTGEALTVERKGTDPFMFENYSKLLFSANSIPRLGKGSDTKALNRRMMIVPFNATFSKDDPDYQPYIKYDLRQQDAMEFVLYQGVQYLHKILEEKQFTVPEKAKQELAKYERENNPILNFFDDMEETDYLRQPVKEVYKKYTEYCYRNGLNPVSNISFSKQITTHFKLDSKSVRIKGKVTRIYTKVDES</sequence>
<dbReference type="SUPFAM" id="SSF52540">
    <property type="entry name" value="P-loop containing nucleoside triphosphate hydrolases"/>
    <property type="match status" value="1"/>
</dbReference>
<dbReference type="InterPro" id="IPR014818">
    <property type="entry name" value="Phage/plasmid_primase_P4_C"/>
</dbReference>
<dbReference type="Pfam" id="PF08706">
    <property type="entry name" value="D5_N"/>
    <property type="match status" value="1"/>
</dbReference>
<dbReference type="InterPro" id="IPR004968">
    <property type="entry name" value="DNA_primase/NTPase_C"/>
</dbReference>
<evidence type="ECO:0000256" key="2">
    <source>
        <dbReference type="ARBA" id="ARBA00022801"/>
    </source>
</evidence>
<reference evidence="6" key="1">
    <citation type="submission" date="2019-10" db="EMBL/GenBank/DDBJ databases">
        <title>Lactobacillus agilis SN811 Whole Genome Sequencing Project.</title>
        <authorList>
            <person name="Suzuki S."/>
            <person name="Endo A."/>
            <person name="Maeno S."/>
            <person name="Shiwa Y."/>
            <person name="Matsutani M."/>
            <person name="Kajikawa A."/>
        </authorList>
    </citation>
    <scope>NUCLEOTIDE SEQUENCE</scope>
    <source>
        <strain evidence="6">SN811</strain>
    </source>
</reference>
<feature type="domain" description="SF3 helicase" evidence="5">
    <location>
        <begin position="354"/>
        <end position="510"/>
    </location>
</feature>